<evidence type="ECO:0000313" key="6">
    <source>
        <dbReference type="Proteomes" id="UP001237642"/>
    </source>
</evidence>
<gene>
    <name evidence="5" type="ORF">POM88_044224</name>
</gene>
<dbReference type="GO" id="GO:0005634">
    <property type="term" value="C:nucleus"/>
    <property type="evidence" value="ECO:0007669"/>
    <property type="project" value="UniProtKB-SubCell"/>
</dbReference>
<evidence type="ECO:0000256" key="1">
    <source>
        <dbReference type="ARBA" id="ARBA00004123"/>
    </source>
</evidence>
<dbReference type="GO" id="GO:0003714">
    <property type="term" value="F:transcription corepressor activity"/>
    <property type="evidence" value="ECO:0007669"/>
    <property type="project" value="InterPro"/>
</dbReference>
<evidence type="ECO:0000313" key="5">
    <source>
        <dbReference type="EMBL" id="KAK1359750.1"/>
    </source>
</evidence>
<dbReference type="EMBL" id="JAUIZM010000010">
    <property type="protein sequence ID" value="KAK1359750.1"/>
    <property type="molecule type" value="Genomic_DNA"/>
</dbReference>
<dbReference type="Pfam" id="PF02671">
    <property type="entry name" value="PAH"/>
    <property type="match status" value="2"/>
</dbReference>
<dbReference type="AlphaFoldDB" id="A0AAD8H2E3"/>
<reference evidence="5" key="1">
    <citation type="submission" date="2023-02" db="EMBL/GenBank/DDBJ databases">
        <title>Genome of toxic invasive species Heracleum sosnowskyi carries increased number of genes despite the absence of recent whole-genome duplications.</title>
        <authorList>
            <person name="Schelkunov M."/>
            <person name="Shtratnikova V."/>
            <person name="Makarenko M."/>
            <person name="Klepikova A."/>
            <person name="Omelchenko D."/>
            <person name="Novikova G."/>
            <person name="Obukhova E."/>
            <person name="Bogdanov V."/>
            <person name="Penin A."/>
            <person name="Logacheva M."/>
        </authorList>
    </citation>
    <scope>NUCLEOTIDE SEQUENCE</scope>
    <source>
        <strain evidence="5">Hsosn_3</strain>
        <tissue evidence="5">Leaf</tissue>
    </source>
</reference>
<keyword evidence="2 3" id="KW-0539">Nucleus</keyword>
<keyword evidence="4" id="KW-0472">Membrane</keyword>
<dbReference type="FunFam" id="1.20.1160.11:FF:000001">
    <property type="entry name" value="Paired amphipathic helix protein Sin3"/>
    <property type="match status" value="1"/>
</dbReference>
<evidence type="ECO:0000256" key="2">
    <source>
        <dbReference type="ARBA" id="ARBA00023242"/>
    </source>
</evidence>
<protein>
    <submittedName>
        <fullName evidence="5">Uncharacterized protein</fullName>
    </submittedName>
</protein>
<dbReference type="InterPro" id="IPR039774">
    <property type="entry name" value="Sin3-like"/>
</dbReference>
<comment type="caution">
    <text evidence="5">The sequence shown here is derived from an EMBL/GenBank/DDBJ whole genome shotgun (WGS) entry which is preliminary data.</text>
</comment>
<organism evidence="5 6">
    <name type="scientific">Heracleum sosnowskyi</name>
    <dbReference type="NCBI Taxonomy" id="360622"/>
    <lineage>
        <taxon>Eukaryota</taxon>
        <taxon>Viridiplantae</taxon>
        <taxon>Streptophyta</taxon>
        <taxon>Embryophyta</taxon>
        <taxon>Tracheophyta</taxon>
        <taxon>Spermatophyta</taxon>
        <taxon>Magnoliopsida</taxon>
        <taxon>eudicotyledons</taxon>
        <taxon>Gunneridae</taxon>
        <taxon>Pentapetalae</taxon>
        <taxon>asterids</taxon>
        <taxon>campanulids</taxon>
        <taxon>Apiales</taxon>
        <taxon>Apiaceae</taxon>
        <taxon>Apioideae</taxon>
        <taxon>apioid superclade</taxon>
        <taxon>Tordylieae</taxon>
        <taxon>Tordyliinae</taxon>
        <taxon>Heracleum</taxon>
    </lineage>
</organism>
<dbReference type="SUPFAM" id="SSF47762">
    <property type="entry name" value="PAH2 domain"/>
    <property type="match status" value="2"/>
</dbReference>
<dbReference type="InterPro" id="IPR036600">
    <property type="entry name" value="PAH_sf"/>
</dbReference>
<accession>A0AAD8H2E3</accession>
<dbReference type="Proteomes" id="UP001237642">
    <property type="component" value="Unassembled WGS sequence"/>
</dbReference>
<sequence length="227" mass="25631">MAAQLQDQPQFSDHSTDSAITYQEQDSKRDDAVQYVLSVKNTFGDNAEEYLHFLALLNAFRANRITIPVVISRLKLLFSEHQELLEGFNQFLPEEFKIVLPLTRRPDTTMEKPIRYVNKVKVAFAQERERYASFLQLITGYQESGMSLQGLSEQMSELLSDRQDLLEEFFEYLPSHREASQGAAANSATIDGSFTTMKMKPTLVLGVALSVVVALGVGFALRIGFNH</sequence>
<evidence type="ECO:0000256" key="3">
    <source>
        <dbReference type="PROSITE-ProRule" id="PRU00810"/>
    </source>
</evidence>
<dbReference type="InterPro" id="IPR003822">
    <property type="entry name" value="PAH"/>
</dbReference>
<name>A0AAD8H2E3_9APIA</name>
<evidence type="ECO:0000256" key="4">
    <source>
        <dbReference type="SAM" id="Phobius"/>
    </source>
</evidence>
<dbReference type="Gene3D" id="1.20.1160.11">
    <property type="entry name" value="Paired amphipathic helix"/>
    <property type="match status" value="2"/>
</dbReference>
<keyword evidence="6" id="KW-1185">Reference proteome</keyword>
<keyword evidence="4" id="KW-0812">Transmembrane</keyword>
<keyword evidence="4" id="KW-1133">Transmembrane helix</keyword>
<dbReference type="PROSITE" id="PS51477">
    <property type="entry name" value="PAH"/>
    <property type="match status" value="2"/>
</dbReference>
<reference evidence="5" key="2">
    <citation type="submission" date="2023-05" db="EMBL/GenBank/DDBJ databases">
        <authorList>
            <person name="Schelkunov M.I."/>
        </authorList>
    </citation>
    <scope>NUCLEOTIDE SEQUENCE</scope>
    <source>
        <strain evidence="5">Hsosn_3</strain>
        <tissue evidence="5">Leaf</tissue>
    </source>
</reference>
<feature type="transmembrane region" description="Helical" evidence="4">
    <location>
        <begin position="203"/>
        <end position="225"/>
    </location>
</feature>
<comment type="subcellular location">
    <subcellularLocation>
        <location evidence="1 3">Nucleus</location>
    </subcellularLocation>
</comment>
<proteinExistence type="predicted"/>
<dbReference type="PANTHER" id="PTHR12346">
    <property type="entry name" value="SIN3B-RELATED"/>
    <property type="match status" value="1"/>
</dbReference>